<comment type="similarity">
    <text evidence="1">Belongs to the nitroreductase family.</text>
</comment>
<evidence type="ECO:0000259" key="3">
    <source>
        <dbReference type="Pfam" id="PF00881"/>
    </source>
</evidence>
<dbReference type="SUPFAM" id="SSF55469">
    <property type="entry name" value="FMN-dependent nitroreductase-like"/>
    <property type="match status" value="1"/>
</dbReference>
<evidence type="ECO:0000256" key="2">
    <source>
        <dbReference type="ARBA" id="ARBA00023002"/>
    </source>
</evidence>
<feature type="domain" description="Nitroreductase" evidence="3">
    <location>
        <begin position="87"/>
        <end position="164"/>
    </location>
</feature>
<dbReference type="InterPro" id="IPR000415">
    <property type="entry name" value="Nitroreductase-like"/>
</dbReference>
<gene>
    <name evidence="4" type="ORF">GCM10025867_04370</name>
</gene>
<dbReference type="EMBL" id="AP027732">
    <property type="protein sequence ID" value="BDZ48196.1"/>
    <property type="molecule type" value="Genomic_DNA"/>
</dbReference>
<protein>
    <submittedName>
        <fullName evidence="4">Nitroreductase</fullName>
    </submittedName>
</protein>
<dbReference type="Pfam" id="PF00881">
    <property type="entry name" value="Nitroreductase"/>
    <property type="match status" value="2"/>
</dbReference>
<evidence type="ECO:0000256" key="1">
    <source>
        <dbReference type="ARBA" id="ARBA00007118"/>
    </source>
</evidence>
<dbReference type="PANTHER" id="PTHR43673">
    <property type="entry name" value="NAD(P)H NITROREDUCTASE YDGI-RELATED"/>
    <property type="match status" value="1"/>
</dbReference>
<evidence type="ECO:0000313" key="4">
    <source>
        <dbReference type="EMBL" id="BDZ48196.1"/>
    </source>
</evidence>
<keyword evidence="5" id="KW-1185">Reference proteome</keyword>
<proteinExistence type="inferred from homology"/>
<dbReference type="Proteomes" id="UP001321486">
    <property type="component" value="Chromosome"/>
</dbReference>
<keyword evidence="2" id="KW-0560">Oxidoreductase</keyword>
<name>A0ABM8GJ48_9MICO</name>
<reference evidence="5" key="1">
    <citation type="journal article" date="2019" name="Int. J. Syst. Evol. Microbiol.">
        <title>The Global Catalogue of Microorganisms (GCM) 10K type strain sequencing project: providing services to taxonomists for standard genome sequencing and annotation.</title>
        <authorList>
            <consortium name="The Broad Institute Genomics Platform"/>
            <consortium name="The Broad Institute Genome Sequencing Center for Infectious Disease"/>
            <person name="Wu L."/>
            <person name="Ma J."/>
        </authorList>
    </citation>
    <scope>NUCLEOTIDE SEQUENCE [LARGE SCALE GENOMIC DNA]</scope>
    <source>
        <strain evidence="5">NBRC 108728</strain>
    </source>
</reference>
<accession>A0ABM8GJ48</accession>
<dbReference type="PANTHER" id="PTHR43673:SF10">
    <property type="entry name" value="NADH DEHYDROGENASE_NAD(P)H NITROREDUCTASE XCC3605-RELATED"/>
    <property type="match status" value="1"/>
</dbReference>
<feature type="domain" description="Nitroreductase" evidence="3">
    <location>
        <begin position="23"/>
        <end position="65"/>
    </location>
</feature>
<dbReference type="Gene3D" id="3.40.109.10">
    <property type="entry name" value="NADH Oxidase"/>
    <property type="match status" value="1"/>
</dbReference>
<dbReference type="CDD" id="cd02138">
    <property type="entry name" value="TdsD-like"/>
    <property type="match status" value="1"/>
</dbReference>
<evidence type="ECO:0000313" key="5">
    <source>
        <dbReference type="Proteomes" id="UP001321486"/>
    </source>
</evidence>
<dbReference type="RefSeq" id="WP_286345216.1">
    <property type="nucleotide sequence ID" value="NZ_AP027732.1"/>
</dbReference>
<sequence>MTITDQNTTRTSDTAVPIVDLLDERWSPRSYDVTATLSDEQLTALLEAARWAPSAANLQPRRFIVGRRGTPTFATILANLMGFNTVWAGNAAALVVAVAETTTEEGDVRRWAEYDLGAAMSALSVQAHAEGLHTHQMGGIEVDGLRAAFDLPERLVPVTVTAIGVVDSADKLPEKLAERETLPRTRLPIDELVIARD</sequence>
<dbReference type="InterPro" id="IPR029479">
    <property type="entry name" value="Nitroreductase"/>
</dbReference>
<organism evidence="4 5">
    <name type="scientific">Frondihabitans sucicola</name>
    <dbReference type="NCBI Taxonomy" id="1268041"/>
    <lineage>
        <taxon>Bacteria</taxon>
        <taxon>Bacillati</taxon>
        <taxon>Actinomycetota</taxon>
        <taxon>Actinomycetes</taxon>
        <taxon>Micrococcales</taxon>
        <taxon>Microbacteriaceae</taxon>
        <taxon>Frondihabitans</taxon>
    </lineage>
</organism>